<name>B3PDK0_CELJU</name>
<dbReference type="AlphaFoldDB" id="B3PDK0"/>
<dbReference type="STRING" id="498211.CJA_1460"/>
<organism evidence="2 3">
    <name type="scientific">Cellvibrio japonicus (strain Ueda107)</name>
    <name type="common">Pseudomonas fluorescens subsp. cellulosa</name>
    <dbReference type="NCBI Taxonomy" id="498211"/>
    <lineage>
        <taxon>Bacteria</taxon>
        <taxon>Pseudomonadati</taxon>
        <taxon>Pseudomonadota</taxon>
        <taxon>Gammaproteobacteria</taxon>
        <taxon>Cellvibrionales</taxon>
        <taxon>Cellvibrionaceae</taxon>
        <taxon>Cellvibrio</taxon>
    </lineage>
</organism>
<dbReference type="Proteomes" id="UP000001036">
    <property type="component" value="Chromosome"/>
</dbReference>
<feature type="transmembrane region" description="Helical" evidence="1">
    <location>
        <begin position="33"/>
        <end position="53"/>
    </location>
</feature>
<keyword evidence="1" id="KW-0812">Transmembrane</keyword>
<keyword evidence="1" id="KW-0472">Membrane</keyword>
<keyword evidence="3" id="KW-1185">Reference proteome</keyword>
<sequence>MQRLDGVACRCHKQRLRALFVFMAPIICLRRQSVWLFPAIWFIVLLVINQSVWH</sequence>
<evidence type="ECO:0000256" key="1">
    <source>
        <dbReference type="SAM" id="Phobius"/>
    </source>
</evidence>
<reference evidence="2 3" key="1">
    <citation type="journal article" date="2008" name="J. Bacteriol.">
        <title>Insights into plant cell wall degradation from the genome sequence of the soil bacterium Cellvibrio japonicus.</title>
        <authorList>
            <person name="Deboy R.T."/>
            <person name="Mongodin E.F."/>
            <person name="Fouts D.E."/>
            <person name="Tailford L.E."/>
            <person name="Khouri H."/>
            <person name="Emerson J.B."/>
            <person name="Mohamoud Y."/>
            <person name="Watkins K."/>
            <person name="Henrissat B."/>
            <person name="Gilbert H.J."/>
            <person name="Nelson K.E."/>
        </authorList>
    </citation>
    <scope>NUCLEOTIDE SEQUENCE [LARGE SCALE GENOMIC DNA]</scope>
    <source>
        <strain evidence="2 3">Ueda107</strain>
    </source>
</reference>
<dbReference type="KEGG" id="cja:CJA_1460"/>
<dbReference type="HOGENOM" id="CLU_3041669_0_0_6"/>
<gene>
    <name evidence="2" type="ordered locus">CJA_1460</name>
</gene>
<keyword evidence="1" id="KW-1133">Transmembrane helix</keyword>
<accession>B3PDK0</accession>
<evidence type="ECO:0000313" key="3">
    <source>
        <dbReference type="Proteomes" id="UP000001036"/>
    </source>
</evidence>
<dbReference type="EMBL" id="CP000934">
    <property type="protein sequence ID" value="ACE85974.1"/>
    <property type="molecule type" value="Genomic_DNA"/>
</dbReference>
<evidence type="ECO:0000313" key="2">
    <source>
        <dbReference type="EMBL" id="ACE85974.1"/>
    </source>
</evidence>
<proteinExistence type="predicted"/>
<protein>
    <submittedName>
        <fullName evidence="2">Uncharacterized protein</fullName>
    </submittedName>
</protein>